<comment type="caution">
    <text evidence="1">The sequence shown here is derived from an EMBL/GenBank/DDBJ whole genome shotgun (WGS) entry which is preliminary data.</text>
</comment>
<protein>
    <submittedName>
        <fullName evidence="1">Uncharacterized protein</fullName>
    </submittedName>
</protein>
<dbReference type="EMBL" id="CASHSV030000513">
    <property type="protein sequence ID" value="CAJ2667490.1"/>
    <property type="molecule type" value="Genomic_DNA"/>
</dbReference>
<dbReference type="Proteomes" id="UP001177021">
    <property type="component" value="Unassembled WGS sequence"/>
</dbReference>
<proteinExistence type="predicted"/>
<name>A0ACB0LFH5_TRIPR</name>
<evidence type="ECO:0000313" key="2">
    <source>
        <dbReference type="Proteomes" id="UP001177021"/>
    </source>
</evidence>
<organism evidence="1 2">
    <name type="scientific">Trifolium pratense</name>
    <name type="common">Red clover</name>
    <dbReference type="NCBI Taxonomy" id="57577"/>
    <lineage>
        <taxon>Eukaryota</taxon>
        <taxon>Viridiplantae</taxon>
        <taxon>Streptophyta</taxon>
        <taxon>Embryophyta</taxon>
        <taxon>Tracheophyta</taxon>
        <taxon>Spermatophyta</taxon>
        <taxon>Magnoliopsida</taxon>
        <taxon>eudicotyledons</taxon>
        <taxon>Gunneridae</taxon>
        <taxon>Pentapetalae</taxon>
        <taxon>rosids</taxon>
        <taxon>fabids</taxon>
        <taxon>Fabales</taxon>
        <taxon>Fabaceae</taxon>
        <taxon>Papilionoideae</taxon>
        <taxon>50 kb inversion clade</taxon>
        <taxon>NPAAA clade</taxon>
        <taxon>Hologalegina</taxon>
        <taxon>IRL clade</taxon>
        <taxon>Trifolieae</taxon>
        <taxon>Trifolium</taxon>
    </lineage>
</organism>
<sequence length="575" mass="64600">MWRSILARQRCAVLRNYNANYGSQIQVPLSNLILNPTNSTTSNSLGFPQISYLSNTINNPRFLSNQIATENDVPIDSKTDLENGDFAVHGIRVENDDVDEFGNGIELVEKVGEIDEEQQVYQIDEEKLEKVVSLLQSSADGSFESSLDQLNLSLNQDFVIKAIETIETVFVENLVRFFKWAWKENSLEVTTQVVEPFVMICNSGGSLTDKDVYSLWDLVKEIGEKEDGVVNVTILNELIRSFSKLGKGKAALEAFEKFELFRCVPDADTYYYTIGVLSRRSDFDLACSVCQKMLDAQIIPGGEKIGGILSCLCKGEKAKEAHAVYTAAIENKKYPPLSSVNFLVKNLSHKNETVQLALEVLNDIPTERRRRAIKPFTAVVRALCRIKDVDSAKELVLKMIADGPPPGNAVFNFVITGYSQVGEMGKAVEMLRLLESRGLKPDVYTYSVIASAYSNRGEMEEARKILEEAKKHHLKLSPVMYHAIIRGYCKLEQFDEALELLPEMKDFGERASAHEYEKLIQSLCLKALDWERAEKLQEEMKEKGLHLKGITRALVRAVKEAEKEAVEAQNDTLVS</sequence>
<gene>
    <name evidence="1" type="ORF">MILVUS5_LOCUS32092</name>
</gene>
<reference evidence="1" key="1">
    <citation type="submission" date="2023-10" db="EMBL/GenBank/DDBJ databases">
        <authorList>
            <person name="Rodriguez Cubillos JULIANA M."/>
            <person name="De Vega J."/>
        </authorList>
    </citation>
    <scope>NUCLEOTIDE SEQUENCE</scope>
</reference>
<keyword evidence="2" id="KW-1185">Reference proteome</keyword>
<accession>A0ACB0LFH5</accession>
<evidence type="ECO:0000313" key="1">
    <source>
        <dbReference type="EMBL" id="CAJ2667490.1"/>
    </source>
</evidence>